<evidence type="ECO:0000313" key="2">
    <source>
        <dbReference type="EMBL" id="SEB09119.1"/>
    </source>
</evidence>
<dbReference type="AlphaFoldDB" id="A0A1H4GHN8"/>
<keyword evidence="1" id="KW-0812">Transmembrane</keyword>
<reference evidence="2 3" key="1">
    <citation type="submission" date="2016-10" db="EMBL/GenBank/DDBJ databases">
        <authorList>
            <person name="de Groot N.N."/>
        </authorList>
    </citation>
    <scope>NUCLEOTIDE SEQUENCE [LARGE SCALE GENOMIC DNA]</scope>
    <source>
        <strain evidence="2 3">DSM 21228</strain>
    </source>
</reference>
<evidence type="ECO:0000313" key="3">
    <source>
        <dbReference type="Proteomes" id="UP000199397"/>
    </source>
</evidence>
<dbReference type="OrthoDB" id="1410489at2"/>
<keyword evidence="1" id="KW-1133">Transmembrane helix</keyword>
<gene>
    <name evidence="2" type="ORF">SAMN05660964_03499</name>
</gene>
<dbReference type="EMBL" id="FNQP01000034">
    <property type="protein sequence ID" value="SEB09119.1"/>
    <property type="molecule type" value="Genomic_DNA"/>
</dbReference>
<name>A0A1H4GHN8_9GAMM</name>
<proteinExistence type="predicted"/>
<accession>A0A1H4GHN8</accession>
<dbReference type="Proteomes" id="UP000199397">
    <property type="component" value="Unassembled WGS sequence"/>
</dbReference>
<sequence length="271" mass="30134">MKQKFVLSKSNKIYFGIVATLYIAFFLIFSDKTPYATGGLIGYLLGLSLFPLAIALIVWLLSGRQEKSVSITFNIVLSLILLSQLAGLANKVPQSEVTKNLLEQESRYKQDVSNADTPAEVDAAYNKFSDAMIDTFNTLSEKNTGSEQQFYKIMGEFAAESQGVVQTWSKSYDAVAAPRILDLALLTSDAEFDYQKNVLKTYVEQSTVYSDFFANMVTGLKQRLSVLGENSEYVQGAVKGAETRYLEQLQETLSDNEARVNALSQQLLDKL</sequence>
<feature type="transmembrane region" description="Helical" evidence="1">
    <location>
        <begin position="68"/>
        <end position="89"/>
    </location>
</feature>
<dbReference type="RefSeq" id="WP_093070717.1">
    <property type="nucleotide sequence ID" value="NZ_FNQP01000034.1"/>
</dbReference>
<organism evidence="2 3">
    <name type="scientific">Thiothrix caldifontis</name>
    <dbReference type="NCBI Taxonomy" id="525918"/>
    <lineage>
        <taxon>Bacteria</taxon>
        <taxon>Pseudomonadati</taxon>
        <taxon>Pseudomonadota</taxon>
        <taxon>Gammaproteobacteria</taxon>
        <taxon>Thiotrichales</taxon>
        <taxon>Thiotrichaceae</taxon>
        <taxon>Thiothrix</taxon>
    </lineage>
</organism>
<feature type="transmembrane region" description="Helical" evidence="1">
    <location>
        <begin position="41"/>
        <end position="61"/>
    </location>
</feature>
<evidence type="ECO:0000256" key="1">
    <source>
        <dbReference type="SAM" id="Phobius"/>
    </source>
</evidence>
<keyword evidence="3" id="KW-1185">Reference proteome</keyword>
<keyword evidence="1" id="KW-0472">Membrane</keyword>
<feature type="transmembrane region" description="Helical" evidence="1">
    <location>
        <begin position="12"/>
        <end position="29"/>
    </location>
</feature>
<protein>
    <submittedName>
        <fullName evidence="2">Uncharacterized protein</fullName>
    </submittedName>
</protein>